<dbReference type="GO" id="GO:0005886">
    <property type="term" value="C:plasma membrane"/>
    <property type="evidence" value="ECO:0007669"/>
    <property type="project" value="UniProtKB-SubCell"/>
</dbReference>
<feature type="transmembrane region" description="Helical" evidence="6">
    <location>
        <begin position="682"/>
        <end position="701"/>
    </location>
</feature>
<gene>
    <name evidence="8" type="ORF">NEJAP_2546</name>
</gene>
<evidence type="ECO:0000259" key="7">
    <source>
        <dbReference type="Pfam" id="PF03176"/>
    </source>
</evidence>
<dbReference type="RefSeq" id="WP_201347674.1">
    <property type="nucleotide sequence ID" value="NZ_AP014546.1"/>
</dbReference>
<keyword evidence="9" id="KW-1185">Reference proteome</keyword>
<feature type="domain" description="Membrane transport protein MMPL" evidence="7">
    <location>
        <begin position="207"/>
        <end position="399"/>
    </location>
</feature>
<evidence type="ECO:0000256" key="6">
    <source>
        <dbReference type="SAM" id="Phobius"/>
    </source>
</evidence>
<dbReference type="InterPro" id="IPR004869">
    <property type="entry name" value="MMPL_dom"/>
</dbReference>
<dbReference type="Pfam" id="PF03176">
    <property type="entry name" value="MMPL"/>
    <property type="match status" value="2"/>
</dbReference>
<keyword evidence="4 6" id="KW-1133">Transmembrane helix</keyword>
<evidence type="ECO:0000256" key="2">
    <source>
        <dbReference type="ARBA" id="ARBA00022475"/>
    </source>
</evidence>
<feature type="transmembrane region" description="Helical" evidence="6">
    <location>
        <begin position="298"/>
        <end position="319"/>
    </location>
</feature>
<dbReference type="PANTHER" id="PTHR33406">
    <property type="entry name" value="MEMBRANE PROTEIN MJ1562-RELATED"/>
    <property type="match status" value="1"/>
</dbReference>
<proteinExistence type="predicted"/>
<accession>A0A7R6PLN8</accession>
<feature type="transmembrane region" description="Helical" evidence="6">
    <location>
        <begin position="33"/>
        <end position="50"/>
    </location>
</feature>
<dbReference type="KEGG" id="njp:NEJAP_2546"/>
<name>A0A7R6PLN8_9GAMM</name>
<evidence type="ECO:0000313" key="8">
    <source>
        <dbReference type="EMBL" id="BBB30491.1"/>
    </source>
</evidence>
<evidence type="ECO:0000313" key="9">
    <source>
        <dbReference type="Proteomes" id="UP000595332"/>
    </source>
</evidence>
<evidence type="ECO:0000256" key="5">
    <source>
        <dbReference type="ARBA" id="ARBA00023136"/>
    </source>
</evidence>
<dbReference type="InterPro" id="IPR050545">
    <property type="entry name" value="Mycobact_MmpL"/>
</dbReference>
<sequence>MKHECTSAEHHILHPLEDSEPVLERAVFRFRPALIFLFIMATLFLGYKAIDLRPDASFEKMIPTFHPYIANYLEHKEDLSGLGNAVRISIESTNGDIFNADFLETLKKINDEVFFISGVDRSGLKSIWTPNVRWSEVTEEGLAGGAVIPDGYDGSEASLSKLRVNITKSGQVGTLISNNYKSALVYAPLYDTDPQTGERLDYQAFSRNLEQLIRDKYETDHVKIHITGFAKVVGDLIDGASQVIIFFILAIGITLVLIYLYSRCIKSTLVPLACSIIAVIWQLGLLRTFGYGLDPYSMLVPFLVFAIAVSHGVQVINAIGINASEGNSPEVAARKAFRVLYIPGLTALISDGIGFITLMVIKIEVIQDLAVAASLGVAAIILTNLVLLPILMSYLGVSQKGIKHLNKPATGFSVWSIFVKFTQPKIALITITLAVTTLGLSVYESRNLKVGDLDAGAPELRQDSRYNLDNKFMVDNYSSSTDIFVTLVKTSDNECITFETLDTVDRFQWRMQQIEGVQTTRSVVNAAKRGIVGLNEGNLKWATLSRNQFVLNAATSGKHVPPGMINGACNLIPVVVYLNDHRAETLNRVVAEVESFAAENNHEGLKFLMAAGNAGIEAATNIVIDKSQYEMLMWVYGVVSLLCLLTFRSLRTVICIITPLALTSALCQALMTHLGIGVKVATLPVIALGVGIGVDYGIYIYTKLETYLKSGQSLEEAYLNTLKTTGKAVAFTGLTLAIGVGTWAWSPIKFQADMGILLTFMFILNMLGALILLPALARWLIRVEPKAPSISTAISTI</sequence>
<dbReference type="EMBL" id="AP014546">
    <property type="protein sequence ID" value="BBB30491.1"/>
    <property type="molecule type" value="Genomic_DNA"/>
</dbReference>
<keyword evidence="3 6" id="KW-0812">Transmembrane</keyword>
<feature type="transmembrane region" description="Helical" evidence="6">
    <location>
        <begin position="426"/>
        <end position="443"/>
    </location>
</feature>
<feature type="transmembrane region" description="Helical" evidence="6">
    <location>
        <begin position="268"/>
        <end position="286"/>
    </location>
</feature>
<dbReference type="SUPFAM" id="SSF82866">
    <property type="entry name" value="Multidrug efflux transporter AcrB transmembrane domain"/>
    <property type="match status" value="2"/>
</dbReference>
<dbReference type="Gene3D" id="1.20.1640.10">
    <property type="entry name" value="Multidrug efflux transporter AcrB transmembrane domain"/>
    <property type="match status" value="2"/>
</dbReference>
<feature type="transmembrane region" description="Helical" evidence="6">
    <location>
        <begin position="340"/>
        <end position="363"/>
    </location>
</feature>
<comment type="subcellular location">
    <subcellularLocation>
        <location evidence="1">Cell membrane</location>
        <topology evidence="1">Multi-pass membrane protein</topology>
    </subcellularLocation>
</comment>
<organism evidence="8 9">
    <name type="scientific">Neptunomonas japonica JAMM 1380</name>
    <dbReference type="NCBI Taxonomy" id="1441457"/>
    <lineage>
        <taxon>Bacteria</taxon>
        <taxon>Pseudomonadati</taxon>
        <taxon>Pseudomonadota</taxon>
        <taxon>Gammaproteobacteria</taxon>
        <taxon>Oceanospirillales</taxon>
        <taxon>Oceanospirillaceae</taxon>
        <taxon>Neptunomonas</taxon>
    </lineage>
</organism>
<keyword evidence="5 6" id="KW-0472">Membrane</keyword>
<dbReference type="Proteomes" id="UP000595332">
    <property type="component" value="Chromosome"/>
</dbReference>
<feature type="transmembrane region" description="Helical" evidence="6">
    <location>
        <begin position="369"/>
        <end position="397"/>
    </location>
</feature>
<protein>
    <submittedName>
        <fullName evidence="8">RND family efflux transporter</fullName>
    </submittedName>
</protein>
<evidence type="ECO:0000256" key="4">
    <source>
        <dbReference type="ARBA" id="ARBA00022989"/>
    </source>
</evidence>
<feature type="transmembrane region" description="Helical" evidence="6">
    <location>
        <begin position="243"/>
        <end position="261"/>
    </location>
</feature>
<feature type="transmembrane region" description="Helical" evidence="6">
    <location>
        <begin position="754"/>
        <end position="776"/>
    </location>
</feature>
<dbReference type="PANTHER" id="PTHR33406:SF10">
    <property type="entry name" value="SSD DOMAIN-CONTAINING PROTEIN"/>
    <property type="match status" value="1"/>
</dbReference>
<reference evidence="8 9" key="1">
    <citation type="journal article" date="2008" name="Int. J. Syst. Evol. Microbiol.">
        <title>Neptunomonas japonica sp. nov., an Osedax japonicus symbiont-like bacterium isolated from sediment adjacent to sperm whale carcasses off Kagoshima, Japan.</title>
        <authorList>
            <person name="Miyazaki M."/>
            <person name="Nogi Y."/>
            <person name="Fujiwara Y."/>
            <person name="Kawato M."/>
            <person name="Kubokawa K."/>
            <person name="Horikoshi K."/>
        </authorList>
    </citation>
    <scope>NUCLEOTIDE SEQUENCE [LARGE SCALE GENOMIC DNA]</scope>
    <source>
        <strain evidence="8 9">JAMM 1380</strain>
    </source>
</reference>
<feature type="transmembrane region" description="Helical" evidence="6">
    <location>
        <begin position="631"/>
        <end position="647"/>
    </location>
</feature>
<dbReference type="AlphaFoldDB" id="A0A7R6PLN8"/>
<keyword evidence="2" id="KW-1003">Cell membrane</keyword>
<feature type="transmembrane region" description="Helical" evidence="6">
    <location>
        <begin position="728"/>
        <end position="748"/>
    </location>
</feature>
<feature type="domain" description="Membrane transport protein MMPL" evidence="7">
    <location>
        <begin position="574"/>
        <end position="783"/>
    </location>
</feature>
<evidence type="ECO:0000256" key="1">
    <source>
        <dbReference type="ARBA" id="ARBA00004651"/>
    </source>
</evidence>
<feature type="transmembrane region" description="Helical" evidence="6">
    <location>
        <begin position="654"/>
        <end position="676"/>
    </location>
</feature>
<evidence type="ECO:0000256" key="3">
    <source>
        <dbReference type="ARBA" id="ARBA00022692"/>
    </source>
</evidence>